<dbReference type="Proteomes" id="UP000199659">
    <property type="component" value="Unassembled WGS sequence"/>
</dbReference>
<reference evidence="2 3" key="1">
    <citation type="submission" date="2016-10" db="EMBL/GenBank/DDBJ databases">
        <authorList>
            <person name="de Groot N.N."/>
        </authorList>
    </citation>
    <scope>NUCLEOTIDE SEQUENCE [LARGE SCALE GENOMIC DNA]</scope>
    <source>
        <strain evidence="2 3">743A</strain>
    </source>
</reference>
<feature type="signal peptide" evidence="1">
    <location>
        <begin position="1"/>
        <end position="27"/>
    </location>
</feature>
<keyword evidence="3" id="KW-1185">Reference proteome</keyword>
<evidence type="ECO:0000256" key="1">
    <source>
        <dbReference type="SAM" id="SignalP"/>
    </source>
</evidence>
<dbReference type="SUPFAM" id="SSF53850">
    <property type="entry name" value="Periplasmic binding protein-like II"/>
    <property type="match status" value="1"/>
</dbReference>
<dbReference type="Gene3D" id="3.40.190.10">
    <property type="entry name" value="Periplasmic binding protein-like II"/>
    <property type="match status" value="2"/>
</dbReference>
<keyword evidence="1" id="KW-0732">Signal</keyword>
<dbReference type="EMBL" id="FOYZ01000005">
    <property type="protein sequence ID" value="SFR75544.1"/>
    <property type="molecule type" value="Genomic_DNA"/>
</dbReference>
<sequence length="594" mass="65491">MKKFKRLTALVLALTLAMASLSGCGKAKEDDKATTSEAVEATETADGEELTGADKYPEFLTVDVFSNQSNFQGIQAGWFGKIVKEKFNMELNIIAPNVAGGGDTLYQTRSAAGNLGDIVFMGSENGRLSDMIEANLLLDITDYVANSEYIKTYTQGIEWMKSVGGTDKIYAIPSLVSTQSATTPSEGLDLTYGPYIRWDYYTELGTPEIKTFEDLLPILKQMQDAHPTSDSGKPTYAISLFKDWDGNMMNNAKQPTCLYGYDEMGFVLSKADGTDYQSIIDSDSQYVRVLKFFFDANQMGLVDPESTTQDYSIMYTKYQDGAVLYSPWPWLGQSAYNTVDNKAAGKGFMVAPVQDMTILSNGCSPQGDKYVASVGAKAKDPQRMVDFLDWLYSPEGIMTNCAPIDGTCGPEGMTWEMVDGRPELTELGKELLLNGDGAVPDEFGGGSWKEGSSWIAFNAVLQSDINPNTGFSYKYNLWDSVLELKETPLDTSWKEKMGAKSTLEYLQNNNQILIAPGCDFLSPAEDAQISTLRSQCKAIIVENSWKMIFADSEDEFNSLLATMQDQVKGLGYDEVLEFDMQNAKDQNAARDAVR</sequence>
<dbReference type="PANTHER" id="PTHR43649">
    <property type="entry name" value="ARABINOSE-BINDING PROTEIN-RELATED"/>
    <property type="match status" value="1"/>
</dbReference>
<proteinExistence type="predicted"/>
<evidence type="ECO:0000313" key="2">
    <source>
        <dbReference type="EMBL" id="SFR75544.1"/>
    </source>
</evidence>
<dbReference type="PROSITE" id="PS51257">
    <property type="entry name" value="PROKAR_LIPOPROTEIN"/>
    <property type="match status" value="1"/>
</dbReference>
<dbReference type="PANTHER" id="PTHR43649:SF12">
    <property type="entry name" value="DIACETYLCHITOBIOSE BINDING PROTEIN DASA"/>
    <property type="match status" value="1"/>
</dbReference>
<organism evidence="2 3">
    <name type="scientific">Anaeromicropila populeti</name>
    <dbReference type="NCBI Taxonomy" id="37658"/>
    <lineage>
        <taxon>Bacteria</taxon>
        <taxon>Bacillati</taxon>
        <taxon>Bacillota</taxon>
        <taxon>Clostridia</taxon>
        <taxon>Lachnospirales</taxon>
        <taxon>Lachnospiraceae</taxon>
        <taxon>Anaeromicropila</taxon>
    </lineage>
</organism>
<feature type="chain" id="PRO_5011493680" evidence="1">
    <location>
        <begin position="28"/>
        <end position="594"/>
    </location>
</feature>
<dbReference type="STRING" id="37658.SAMN05661086_01476"/>
<dbReference type="Pfam" id="PF01547">
    <property type="entry name" value="SBP_bac_1"/>
    <property type="match status" value="1"/>
</dbReference>
<dbReference type="InterPro" id="IPR006059">
    <property type="entry name" value="SBP"/>
</dbReference>
<dbReference type="RefSeq" id="WP_092560048.1">
    <property type="nucleotide sequence ID" value="NZ_FOYZ01000005.1"/>
</dbReference>
<dbReference type="InterPro" id="IPR050490">
    <property type="entry name" value="Bact_solute-bd_prot1"/>
</dbReference>
<gene>
    <name evidence="2" type="ORF">SAMN05661086_01476</name>
</gene>
<accession>A0A1I6J9D2</accession>
<dbReference type="OrthoDB" id="3235892at2"/>
<dbReference type="AlphaFoldDB" id="A0A1I6J9D2"/>
<evidence type="ECO:0000313" key="3">
    <source>
        <dbReference type="Proteomes" id="UP000199659"/>
    </source>
</evidence>
<protein>
    <submittedName>
        <fullName evidence="2">Putative aldouronate transport system substrate-binding protein</fullName>
    </submittedName>
</protein>
<name>A0A1I6J9D2_9FIRM</name>